<dbReference type="AlphaFoldDB" id="A0A1E1LU39"/>
<keyword evidence="2" id="KW-1185">Reference proteome</keyword>
<evidence type="ECO:0000313" key="1">
    <source>
        <dbReference type="EMBL" id="CZT14017.1"/>
    </source>
</evidence>
<evidence type="ECO:0000313" key="2">
    <source>
        <dbReference type="Proteomes" id="UP000178912"/>
    </source>
</evidence>
<gene>
    <name evidence="1" type="ORF">RAG0_17864</name>
</gene>
<name>A0A1E1LU39_9HELO</name>
<organism evidence="1 2">
    <name type="scientific">Rhynchosporium agropyri</name>
    <dbReference type="NCBI Taxonomy" id="914238"/>
    <lineage>
        <taxon>Eukaryota</taxon>
        <taxon>Fungi</taxon>
        <taxon>Dikarya</taxon>
        <taxon>Ascomycota</taxon>
        <taxon>Pezizomycotina</taxon>
        <taxon>Leotiomycetes</taxon>
        <taxon>Helotiales</taxon>
        <taxon>Ploettnerulaceae</taxon>
        <taxon>Rhynchosporium</taxon>
    </lineage>
</organism>
<protein>
    <submittedName>
        <fullName evidence="1">Uncharacterized protein</fullName>
    </submittedName>
</protein>
<proteinExistence type="predicted"/>
<dbReference type="Proteomes" id="UP000178912">
    <property type="component" value="Unassembled WGS sequence"/>
</dbReference>
<sequence length="164" mass="18851">MTYNNIFPLKYFYPRSKVLRKNPYKRATNSSLKDTLPSSNTFTLINKGKTIKSKAYTKINKDIIYLETYLRYASEYTLFPKLKYTLAPNSITSKNIDYIKKGRSYEDITLKVVIKEKLVINSNTKLSSSIILAIAKASRYTLRAIAKLKVNKEEVADKVVDTTN</sequence>
<accession>A0A1E1LU39</accession>
<dbReference type="EMBL" id="FJUX01000373">
    <property type="protein sequence ID" value="CZT14017.1"/>
    <property type="molecule type" value="Genomic_DNA"/>
</dbReference>
<reference evidence="2" key="1">
    <citation type="submission" date="2016-03" db="EMBL/GenBank/DDBJ databases">
        <authorList>
            <person name="Guldener U."/>
        </authorList>
    </citation>
    <scope>NUCLEOTIDE SEQUENCE [LARGE SCALE GENOMIC DNA]</scope>
    <source>
        <strain evidence="2">04CH-RAC-A.6.1</strain>
    </source>
</reference>